<dbReference type="KEGG" id="slac:SKTS_20510"/>
<keyword evidence="5" id="KW-1185">Reference proteome</keyword>
<dbReference type="Pfam" id="PF00753">
    <property type="entry name" value="Lactamase_B"/>
    <property type="match status" value="1"/>
</dbReference>
<dbReference type="InterPro" id="IPR050855">
    <property type="entry name" value="NDM-1-like"/>
</dbReference>
<feature type="domain" description="Metallo-beta-lactamase" evidence="3">
    <location>
        <begin position="53"/>
        <end position="238"/>
    </location>
</feature>
<gene>
    <name evidence="4" type="ORF">SKTS_20510</name>
</gene>
<evidence type="ECO:0000256" key="1">
    <source>
        <dbReference type="ARBA" id="ARBA00005250"/>
    </source>
</evidence>
<dbReference type="SMART" id="SM00849">
    <property type="entry name" value="Lactamase_B"/>
    <property type="match status" value="1"/>
</dbReference>
<sequence>MRWMILISMLFVNSLACAADNKMPPPKVVKINARVYALLGPLGTPSEHNQGYMVNSTVIIGEQGVILVDSGASDEVGSHLRKAIAKLTPKPVTHIINTHHHGDHVLGNISFPGAEVVSSETCRDMVNKTGDEWVALIESLIGHKLPNTHPVPATVTFAGENTKVERTIQGVKLVFWVPPGSHTVGDMMVYLPDDKVLVGGDVLVNRTIPVMRDALVKNWVGTLEMVQDFDAATIVPGHGPLMTKADVARLQRQMAGFYAGVEAGYKKGLSDSETRKTLDVAEWQKLEGFETNIGSNVNRAYLEVEQASF</sequence>
<dbReference type="GO" id="GO:0016787">
    <property type="term" value="F:hydrolase activity"/>
    <property type="evidence" value="ECO:0007669"/>
    <property type="project" value="UniProtKB-KW"/>
</dbReference>
<accession>A0A6F8VEI0</accession>
<evidence type="ECO:0000256" key="2">
    <source>
        <dbReference type="SAM" id="SignalP"/>
    </source>
</evidence>
<dbReference type="PANTHER" id="PTHR42951">
    <property type="entry name" value="METALLO-BETA-LACTAMASE DOMAIN-CONTAINING"/>
    <property type="match status" value="1"/>
</dbReference>
<feature type="chain" id="PRO_5026093477" evidence="2">
    <location>
        <begin position="19"/>
        <end position="309"/>
    </location>
</feature>
<dbReference type="RefSeq" id="WP_173064297.1">
    <property type="nucleotide sequence ID" value="NZ_AP022853.1"/>
</dbReference>
<name>A0A6F8VEI0_9PROT</name>
<organism evidence="4 5">
    <name type="scientific">Sulfurimicrobium lacus</name>
    <dbReference type="NCBI Taxonomy" id="2715678"/>
    <lineage>
        <taxon>Bacteria</taxon>
        <taxon>Pseudomonadati</taxon>
        <taxon>Pseudomonadota</taxon>
        <taxon>Betaproteobacteria</taxon>
        <taxon>Nitrosomonadales</taxon>
        <taxon>Sulfuricellaceae</taxon>
        <taxon>Sulfurimicrobium</taxon>
    </lineage>
</organism>
<proteinExistence type="inferred from homology"/>
<dbReference type="PANTHER" id="PTHR42951:SF4">
    <property type="entry name" value="ACYL-COENZYME A THIOESTERASE MBLAC2"/>
    <property type="match status" value="1"/>
</dbReference>
<evidence type="ECO:0000313" key="4">
    <source>
        <dbReference type="EMBL" id="BCB27165.1"/>
    </source>
</evidence>
<dbReference type="CDD" id="cd16282">
    <property type="entry name" value="metallo-hydrolase-like_MBL-fold"/>
    <property type="match status" value="1"/>
</dbReference>
<keyword evidence="4" id="KW-0378">Hydrolase</keyword>
<dbReference type="InterPro" id="IPR036866">
    <property type="entry name" value="RibonucZ/Hydroxyglut_hydro"/>
</dbReference>
<dbReference type="AlphaFoldDB" id="A0A6F8VEI0"/>
<keyword evidence="2" id="KW-0732">Signal</keyword>
<protein>
    <submittedName>
        <fullName evidence="4">MBL fold metallo-hydrolase</fullName>
    </submittedName>
</protein>
<dbReference type="Gene3D" id="3.60.15.10">
    <property type="entry name" value="Ribonuclease Z/Hydroxyacylglutathione hydrolase-like"/>
    <property type="match status" value="1"/>
</dbReference>
<dbReference type="GO" id="GO:0017001">
    <property type="term" value="P:antibiotic catabolic process"/>
    <property type="evidence" value="ECO:0007669"/>
    <property type="project" value="UniProtKB-ARBA"/>
</dbReference>
<evidence type="ECO:0000313" key="5">
    <source>
        <dbReference type="Proteomes" id="UP000502260"/>
    </source>
</evidence>
<comment type="similarity">
    <text evidence="1">Belongs to the metallo-beta-lactamase superfamily. Class-B beta-lactamase family.</text>
</comment>
<feature type="signal peptide" evidence="2">
    <location>
        <begin position="1"/>
        <end position="18"/>
    </location>
</feature>
<dbReference type="EMBL" id="AP022853">
    <property type="protein sequence ID" value="BCB27165.1"/>
    <property type="molecule type" value="Genomic_DNA"/>
</dbReference>
<dbReference type="Proteomes" id="UP000502260">
    <property type="component" value="Chromosome"/>
</dbReference>
<reference evidence="5" key="1">
    <citation type="submission" date="2020-03" db="EMBL/GenBank/DDBJ databases">
        <title>Complete genome sequence of sulfur-oxidizing bacterium skT11.</title>
        <authorList>
            <person name="Kanda M."/>
            <person name="Kojima H."/>
            <person name="Fukui M."/>
        </authorList>
    </citation>
    <scope>NUCLEOTIDE SEQUENCE [LARGE SCALE GENOMIC DNA]</scope>
    <source>
        <strain evidence="5">skT11</strain>
    </source>
</reference>
<dbReference type="SUPFAM" id="SSF56281">
    <property type="entry name" value="Metallo-hydrolase/oxidoreductase"/>
    <property type="match status" value="1"/>
</dbReference>
<dbReference type="InterPro" id="IPR001279">
    <property type="entry name" value="Metallo-B-lactamas"/>
</dbReference>
<evidence type="ECO:0000259" key="3">
    <source>
        <dbReference type="SMART" id="SM00849"/>
    </source>
</evidence>